<evidence type="ECO:0000256" key="1">
    <source>
        <dbReference type="PROSITE-ProRule" id="PRU00339"/>
    </source>
</evidence>
<protein>
    <submittedName>
        <fullName evidence="3">Class 3 adenylate cyclase</fullName>
    </submittedName>
</protein>
<keyword evidence="4" id="KW-1185">Reference proteome</keyword>
<dbReference type="PROSITE" id="PS50005">
    <property type="entry name" value="TPR"/>
    <property type="match status" value="1"/>
</dbReference>
<evidence type="ECO:0000259" key="2">
    <source>
        <dbReference type="PROSITE" id="PS50125"/>
    </source>
</evidence>
<feature type="repeat" description="TPR" evidence="1">
    <location>
        <begin position="532"/>
        <end position="565"/>
    </location>
</feature>
<feature type="domain" description="Guanylate cyclase" evidence="2">
    <location>
        <begin position="343"/>
        <end position="475"/>
    </location>
</feature>
<dbReference type="InterPro" id="IPR029787">
    <property type="entry name" value="Nucleotide_cyclase"/>
</dbReference>
<dbReference type="SUPFAM" id="SSF55073">
    <property type="entry name" value="Nucleotide cyclase"/>
    <property type="match status" value="1"/>
</dbReference>
<reference evidence="3 4" key="1">
    <citation type="submission" date="2020-08" db="EMBL/GenBank/DDBJ databases">
        <title>Genomic Encyclopedia of Type Strains, Phase IV (KMG-IV): sequencing the most valuable type-strain genomes for metagenomic binning, comparative biology and taxonomic classification.</title>
        <authorList>
            <person name="Goeker M."/>
        </authorList>
    </citation>
    <scope>NUCLEOTIDE SEQUENCE [LARGE SCALE GENOMIC DNA]</scope>
    <source>
        <strain evidence="3 4">DSM 2461</strain>
    </source>
</reference>
<evidence type="ECO:0000313" key="4">
    <source>
        <dbReference type="Proteomes" id="UP000587760"/>
    </source>
</evidence>
<dbReference type="GO" id="GO:0006171">
    <property type="term" value="P:cAMP biosynthetic process"/>
    <property type="evidence" value="ECO:0007669"/>
    <property type="project" value="TreeGrafter"/>
</dbReference>
<dbReference type="AlphaFoldDB" id="A0A841REM1"/>
<dbReference type="SMART" id="SM00044">
    <property type="entry name" value="CYCc"/>
    <property type="match status" value="1"/>
</dbReference>
<name>A0A841REM1_9SPIO</name>
<organism evidence="3 4">
    <name type="scientific">Spirochaeta isovalerica</name>
    <dbReference type="NCBI Taxonomy" id="150"/>
    <lineage>
        <taxon>Bacteria</taxon>
        <taxon>Pseudomonadati</taxon>
        <taxon>Spirochaetota</taxon>
        <taxon>Spirochaetia</taxon>
        <taxon>Spirochaetales</taxon>
        <taxon>Spirochaetaceae</taxon>
        <taxon>Spirochaeta</taxon>
    </lineage>
</organism>
<dbReference type="Proteomes" id="UP000587760">
    <property type="component" value="Unassembled WGS sequence"/>
</dbReference>
<dbReference type="SUPFAM" id="SSF48452">
    <property type="entry name" value="TPR-like"/>
    <property type="match status" value="1"/>
</dbReference>
<keyword evidence="1" id="KW-0802">TPR repeat</keyword>
<dbReference type="CDD" id="cd07302">
    <property type="entry name" value="CHD"/>
    <property type="match status" value="1"/>
</dbReference>
<dbReference type="GO" id="GO:0004016">
    <property type="term" value="F:adenylate cyclase activity"/>
    <property type="evidence" value="ECO:0007669"/>
    <property type="project" value="UniProtKB-ARBA"/>
</dbReference>
<gene>
    <name evidence="3" type="ORF">HNR50_003512</name>
</gene>
<sequence>MTDILYCESSGLLASSFLKWLEAWNIRHLTDPAVFWETLSQVSPRLIIMGDSFSSRMEELIFCLKSRADCSSIPVVLLSERKPGSHIPVNLWVSRFDPDEQEFKLIINRLLYSKNKRGESAPIALQQGGCGSTVKKGLEQRIFLEYASAQLEGVPIAGNSMENVIDTLLRRTCALTGCDFAYMEFRGGEQEIRHLYCGGFWTEELRTGIMKACRKKQPEAFIPVDADWTCSFASQSGGSGTEDKTIGIVIFSVLESHPWFSAYLACGNLSDGEKRSAAARLSALVSDKCGKTLELAVRHYNSELETETLYRAFTRFLPAPIIEDLLVKTSERDLMTGEKRKIVVLFSHIRNFEYIAEHNSAENIVRFLNQHFTSMGSIIKDNGGTIDKFIGDAIFAIFGAPISYTDNCGRAARAAKEMIETYRKNNTSFMTLPSEGFHIGVGLNEGVAIIGNIGCSVKFDYTAIGDTVNLAARLESLCKHYHRHILISEVMYHQLKNDYFCRLVDVARVKGKTEPSRIYSLEIEPDLYPEKWRELYQKGLSMYLMGNWYLAIQYLEEALEILPEDFPTSQFLDRCEEYRSDPPDRWDGAVTLNFK</sequence>
<dbReference type="InterPro" id="IPR001054">
    <property type="entry name" value="A/G_cyclase"/>
</dbReference>
<dbReference type="InterPro" id="IPR019734">
    <property type="entry name" value="TPR_rpt"/>
</dbReference>
<dbReference type="PANTHER" id="PTHR43081">
    <property type="entry name" value="ADENYLATE CYCLASE, TERMINAL-DIFFERENTIATION SPECIFIC-RELATED"/>
    <property type="match status" value="1"/>
</dbReference>
<dbReference type="Pfam" id="PF00211">
    <property type="entry name" value="Guanylate_cyc"/>
    <property type="match status" value="1"/>
</dbReference>
<dbReference type="Gene3D" id="3.30.70.1230">
    <property type="entry name" value="Nucleotide cyclase"/>
    <property type="match status" value="1"/>
</dbReference>
<dbReference type="PROSITE" id="PS50125">
    <property type="entry name" value="GUANYLATE_CYCLASE_2"/>
    <property type="match status" value="1"/>
</dbReference>
<proteinExistence type="predicted"/>
<comment type="caution">
    <text evidence="3">The sequence shown here is derived from an EMBL/GenBank/DDBJ whole genome shotgun (WGS) entry which is preliminary data.</text>
</comment>
<dbReference type="EMBL" id="JACHGJ010000008">
    <property type="protein sequence ID" value="MBB6481831.1"/>
    <property type="molecule type" value="Genomic_DNA"/>
</dbReference>
<dbReference type="InterPro" id="IPR050697">
    <property type="entry name" value="Adenylyl/Guanylyl_Cyclase_3/4"/>
</dbReference>
<dbReference type="RefSeq" id="WP_184748068.1">
    <property type="nucleotide sequence ID" value="NZ_JACHGJ010000008.1"/>
</dbReference>
<accession>A0A841REM1</accession>
<dbReference type="SMART" id="SM00028">
    <property type="entry name" value="TPR"/>
    <property type="match status" value="1"/>
</dbReference>
<dbReference type="GO" id="GO:0035556">
    <property type="term" value="P:intracellular signal transduction"/>
    <property type="evidence" value="ECO:0007669"/>
    <property type="project" value="InterPro"/>
</dbReference>
<evidence type="ECO:0000313" key="3">
    <source>
        <dbReference type="EMBL" id="MBB6481831.1"/>
    </source>
</evidence>
<dbReference type="InterPro" id="IPR011990">
    <property type="entry name" value="TPR-like_helical_dom_sf"/>
</dbReference>
<dbReference type="PANTHER" id="PTHR43081:SF1">
    <property type="entry name" value="ADENYLATE CYCLASE, TERMINAL-DIFFERENTIATION SPECIFIC"/>
    <property type="match status" value="1"/>
</dbReference>